<sequence>MHGGIEQIQPPQIDFYQNRGSQAKTKCVFPFILTISALTAG</sequence>
<comment type="caution">
    <text evidence="1">The sequence shown here is derived from an EMBL/GenBank/DDBJ whole genome shotgun (WGS) entry which is preliminary data.</text>
</comment>
<evidence type="ECO:0000313" key="2">
    <source>
        <dbReference type="Proteomes" id="UP000003027"/>
    </source>
</evidence>
<keyword evidence="2" id="KW-1185">Reference proteome</keyword>
<proteinExistence type="predicted"/>
<protein>
    <submittedName>
        <fullName evidence="1">Uncharacterized protein</fullName>
    </submittedName>
</protein>
<evidence type="ECO:0000313" key="1">
    <source>
        <dbReference type="EMBL" id="EEQ09342.1"/>
    </source>
</evidence>
<dbReference type="Proteomes" id="UP000003027">
    <property type="component" value="Unassembled WGS sequence"/>
</dbReference>
<dbReference type="EMBL" id="AALD02000042">
    <property type="protein sequence ID" value="EEQ09342.1"/>
    <property type="molecule type" value="Genomic_DNA"/>
</dbReference>
<accession>A0ABP2EAB5</accession>
<gene>
    <name evidence="1" type="ORF">ymoll0001_36740</name>
</gene>
<name>A0ABP2EAB5_YERMW</name>
<reference evidence="1" key="1">
    <citation type="submission" date="2008-12" db="EMBL/GenBank/DDBJ databases">
        <title>Annotation of the Yersinia mollaretii ATCC 43969 genome.</title>
        <authorList>
            <person name="Read T.D."/>
            <person name="Akmal A."/>
            <person name="Bishop-Lilly K."/>
            <person name="Chen P.E."/>
            <person name="Cook C."/>
            <person name="Kiley M.P."/>
            <person name="Lentz S."/>
            <person name="Mateczun A."/>
            <person name="Nagarajan N."/>
            <person name="Nolan N."/>
            <person name="Osborne B.I."/>
            <person name="Pop M."/>
            <person name="Sozhamannan S."/>
            <person name="Stewart A.C."/>
            <person name="Sulakvelidze A."/>
            <person name="Thomason B."/>
            <person name="Willner K."/>
            <person name="Zwick M.E."/>
        </authorList>
    </citation>
    <scope>NUCLEOTIDE SEQUENCE [LARGE SCALE GENOMIC DNA]</scope>
    <source>
        <strain evidence="1">ATCC 43969</strain>
    </source>
</reference>
<organism evidence="1 2">
    <name type="scientific">Yersinia mollaretii (strain ATCC 43969 / DSM 18520 / CIP 103324 / CNY 7263 / WAIP 204)</name>
    <dbReference type="NCBI Taxonomy" id="349967"/>
    <lineage>
        <taxon>Bacteria</taxon>
        <taxon>Pseudomonadati</taxon>
        <taxon>Pseudomonadota</taxon>
        <taxon>Gammaproteobacteria</taxon>
        <taxon>Enterobacterales</taxon>
        <taxon>Yersiniaceae</taxon>
        <taxon>Yersinia</taxon>
    </lineage>
</organism>